<dbReference type="KEGG" id="rhd:R2APBS1_2704"/>
<dbReference type="SMART" id="SM00060">
    <property type="entry name" value="FN3"/>
    <property type="match status" value="4"/>
</dbReference>
<dbReference type="STRING" id="666685.R2APBS1_2704"/>
<evidence type="ECO:0000313" key="5">
    <source>
        <dbReference type="Proteomes" id="UP000011859"/>
    </source>
</evidence>
<keyword evidence="1" id="KW-0677">Repeat</keyword>
<feature type="domain" description="Fibronectin type-III" evidence="3">
    <location>
        <begin position="1447"/>
        <end position="1534"/>
    </location>
</feature>
<name>M4NJB3_9GAMM</name>
<dbReference type="InterPro" id="IPR050708">
    <property type="entry name" value="T6SS_VgrG/RHS"/>
</dbReference>
<dbReference type="InterPro" id="IPR031325">
    <property type="entry name" value="RHS_repeat"/>
</dbReference>
<dbReference type="InterPro" id="IPR006530">
    <property type="entry name" value="YD"/>
</dbReference>
<dbReference type="PANTHER" id="PTHR32305:SF15">
    <property type="entry name" value="PROTEIN RHSA-RELATED"/>
    <property type="match status" value="1"/>
</dbReference>
<reference evidence="4 5" key="1">
    <citation type="submission" date="2012-04" db="EMBL/GenBank/DDBJ databases">
        <title>Complete genome of Rhodanobacter sp. 2APBS1.</title>
        <authorList>
            <consortium name="US DOE Joint Genome Institute"/>
            <person name="Huntemann M."/>
            <person name="Wei C.-L."/>
            <person name="Han J."/>
            <person name="Detter J.C."/>
            <person name="Han C."/>
            <person name="Tapia R."/>
            <person name="Munk A.C.C."/>
            <person name="Chen A."/>
            <person name="Krypides N."/>
            <person name="Mavromatis K."/>
            <person name="Markowitz V."/>
            <person name="Szeto E."/>
            <person name="Ivanova N."/>
            <person name="Mikhailova N."/>
            <person name="Ovchinnikova G."/>
            <person name="Pagani I."/>
            <person name="Pati A."/>
            <person name="Goodwin L."/>
            <person name="Peters L."/>
            <person name="Pitluck S."/>
            <person name="Woyke T."/>
            <person name="Prakash O."/>
            <person name="Elkins J."/>
            <person name="Brown S."/>
            <person name="Palumbo A."/>
            <person name="Hemme C."/>
            <person name="Zhou J."/>
            <person name="Watson D."/>
            <person name="Jardine P."/>
            <person name="Kostka J."/>
            <person name="Green S."/>
        </authorList>
    </citation>
    <scope>NUCLEOTIDE SEQUENCE [LARGE SCALE GENOMIC DNA]</scope>
    <source>
        <strain evidence="4 5">2APBS1</strain>
    </source>
</reference>
<feature type="chain" id="PRO_5004056207" evidence="2">
    <location>
        <begin position="21"/>
        <end position="1940"/>
    </location>
</feature>
<dbReference type="InterPro" id="IPR003961">
    <property type="entry name" value="FN3_dom"/>
</dbReference>
<dbReference type="EMBL" id="CP003470">
    <property type="protein sequence ID" value="AGG89783.1"/>
    <property type="molecule type" value="Genomic_DNA"/>
</dbReference>
<dbReference type="Gene3D" id="2.60.40.10">
    <property type="entry name" value="Immunoglobulins"/>
    <property type="match status" value="4"/>
</dbReference>
<dbReference type="PANTHER" id="PTHR32305">
    <property type="match status" value="1"/>
</dbReference>
<evidence type="ECO:0000259" key="3">
    <source>
        <dbReference type="PROSITE" id="PS50853"/>
    </source>
</evidence>
<evidence type="ECO:0000256" key="2">
    <source>
        <dbReference type="SAM" id="SignalP"/>
    </source>
</evidence>
<feature type="signal peptide" evidence="2">
    <location>
        <begin position="1"/>
        <end position="20"/>
    </location>
</feature>
<dbReference type="Pfam" id="PF05593">
    <property type="entry name" value="RHS_repeat"/>
    <property type="match status" value="1"/>
</dbReference>
<keyword evidence="2" id="KW-0732">Signal</keyword>
<dbReference type="CDD" id="cd00063">
    <property type="entry name" value="FN3"/>
    <property type="match status" value="2"/>
</dbReference>
<proteinExistence type="predicted"/>
<dbReference type="eggNOG" id="COG3209">
    <property type="taxonomic scope" value="Bacteria"/>
</dbReference>
<feature type="domain" description="Fibronectin type-III" evidence="3">
    <location>
        <begin position="1624"/>
        <end position="1710"/>
    </location>
</feature>
<dbReference type="InterPro" id="IPR036116">
    <property type="entry name" value="FN3_sf"/>
</dbReference>
<dbReference type="Gene3D" id="2.180.10.10">
    <property type="entry name" value="RHS repeat-associated core"/>
    <property type="match status" value="2"/>
</dbReference>
<dbReference type="OrthoDB" id="6904246at2"/>
<dbReference type="eggNOG" id="COG4733">
    <property type="taxonomic scope" value="Bacteria"/>
</dbReference>
<dbReference type="Proteomes" id="UP000011859">
    <property type="component" value="Chromosome"/>
</dbReference>
<dbReference type="InterPro" id="IPR056823">
    <property type="entry name" value="TEN-like_YD-shell"/>
</dbReference>
<dbReference type="HOGENOM" id="CLU_001968_0_0_6"/>
<gene>
    <name evidence="4" type="ORF">R2APBS1_2704</name>
</gene>
<protein>
    <submittedName>
        <fullName evidence="4">Rhs family protein</fullName>
    </submittedName>
</protein>
<evidence type="ECO:0000313" key="4">
    <source>
        <dbReference type="EMBL" id="AGG89783.1"/>
    </source>
</evidence>
<organism evidence="4 5">
    <name type="scientific">Rhodanobacter denitrificans</name>
    <dbReference type="NCBI Taxonomy" id="666685"/>
    <lineage>
        <taxon>Bacteria</taxon>
        <taxon>Pseudomonadati</taxon>
        <taxon>Pseudomonadota</taxon>
        <taxon>Gammaproteobacteria</taxon>
        <taxon>Lysobacterales</taxon>
        <taxon>Rhodanobacteraceae</taxon>
        <taxon>Rhodanobacter</taxon>
    </lineage>
</organism>
<dbReference type="RefSeq" id="WP_015448284.1">
    <property type="nucleotide sequence ID" value="NC_020541.1"/>
</dbReference>
<dbReference type="Pfam" id="PF25023">
    <property type="entry name" value="TEN_YD-shell"/>
    <property type="match status" value="1"/>
</dbReference>
<dbReference type="NCBIfam" id="TIGR01643">
    <property type="entry name" value="YD_repeat_2x"/>
    <property type="match status" value="1"/>
</dbReference>
<dbReference type="SUPFAM" id="SSF49265">
    <property type="entry name" value="Fibronectin type III"/>
    <property type="match status" value="3"/>
</dbReference>
<feature type="domain" description="Fibronectin type-III" evidence="3">
    <location>
        <begin position="1713"/>
        <end position="1798"/>
    </location>
</feature>
<evidence type="ECO:0000256" key="1">
    <source>
        <dbReference type="ARBA" id="ARBA00022737"/>
    </source>
</evidence>
<dbReference type="PROSITE" id="PS50853">
    <property type="entry name" value="FN3"/>
    <property type="match status" value="4"/>
</dbReference>
<dbReference type="InterPro" id="IPR013783">
    <property type="entry name" value="Ig-like_fold"/>
</dbReference>
<feature type="domain" description="Fibronectin type-III" evidence="3">
    <location>
        <begin position="1535"/>
        <end position="1621"/>
    </location>
</feature>
<sequence length="1940" mass="204573" precursor="true">MRTGIVFGLFLAVVSSAAHAQYNGVDPYEEFGKRLNAAQQVTPLTSTLFGDNVSLYNGATEFGVTDVDIPGNNVLPVQLRRRLVIEDRRADPGSSLAGFGDWDIDIPYIVATVITQNGWQLNQSSGYSYNRCSDNVDWPNMEVFIPITSSVGDAPYGQVWGGNRMHVPGGGDQELLANTQAASPAYALRQTYPWVTSGNYRVSCMATAQNGLAGEAFVATSPSGVRYTFDWAVTRQAPLLAWQYSTTAKPFAVGRTNVYLLVTRAQDRFGNWVNYSYTGDQLTQITSSDGRTITLTWSGSTITSVTSALGTWSYTYVTGSNGKPQLSAVTRPDGSQWTYAVTSGTLVTTKNDWPDDAHPPAGHCQIAPLQNSGSFVYTIGAPSGAIGTFDFEYVRHIRNYVPLSCPGDGNPYHNYPVVYDFLDNFSLVSKQISGPGLATQTWTYQDGGPSGPYYYTASVPWSYNNNAQPYISPDVCSTCSLSKTVTVTSPGDVTKYIFGVQYARNEGQLLGTEVDDLSGHVSRSSANNYISDADALSQPFPNIAGQSLLPNFENPMGNRIRPVKQTVLTQDGDTYTALTEAFDAFAQPTKTKRFNSISGQAAIEEQTAYLNDLPHWVLGLPQQVDNLTTGETESKNVYDLTNVTLSQRWRFGQLVKSYTFDALGQLTSFTDGNNHTTSLSNYKRGEPQLINFPDLTSESLVVDDAGRITSVTDQGGHTASYTYDAMGRIARISYPGGDEQAWYPTTFAYSFVAAAERGIAANHWRRTVITGNASEVTYFDAMLRPLLSDTSIVGSAGSDITTAKGYDWRGQNIFASYPVSGAPDLSILTTGTHQTYDVLGRLTKSQQDSELGVLTTATAYLSGARQQVTDPKGNITTTSYQVFDQPTYDAVTLVQAPGGITQAIVRDLYGNPTSITQSGLYNGTETDSVTKTLTYDSYHRLCRTTEPESGSTALAYDAANNLAWSASGLTIIGTGCGADQVAAAARTTFTYDGMNRLLTIAPPSGTQSTQTTYDALGQVTKAVSGTSIWNGTYNFRGMLTSESLQLTGQNPWTISYIHDAYGHLAAVNYPAGTGTSEAVAYAPDALGRATKVGSYAGSIGYFPNGALAEFTYGNGTGYVAEQNTRQLLSNFTFGTTSTLNLSEDFTYDVNGNITQVTDLAGGPRSKTFGYDALNRLTSATANGLWGTESYTYDPINNLRTRLSAGQTFSYNYDATNKLTDIFNGASPVDSFVYDNRGNVINKNGVSLVFDQKNQLTQIPGYDSYAYDASGRRVSKTPASDGAAIYYFYDHAGQLMYQWEPGTGKATNFIYLGSKLIARNVNYNTRVIGTIDGVVIDGSGNATVNGWACSTGLNQSIGVEVFAGGPSGGGGTRVATATANIASESAVSTACQASGTAYRFAVPLTTAVRTQYTGAPIYMYGDSPVGNGNLVLNQSGTFFIPAPPVSGAPTLTAPASNTTGGYAVGWSAVTGATSYTLQEQINGGSWTTIQSSAATSWTASGKSNGTYGYRVQGCNTSGCGAWSSTANTTVLLPPPTPASISVPATSNGSVTISWAASSTATSYTLQQSLNGGSWVSVYNGTATSTSHTLTVSGSYTFQVNACNTSGCSAYRVSGTVAATLPPVSAPSLSVPASSSMGSYTVSWGAVSTAITYTLEEQVNGGSWTTIQATSATSRAISGKGNGTYGYHVQACNAGGCGPWSAIGNTVVLQPPATAPALSVPASSNTGSYTVSWGAVSTATTYTLQEQLNGGSWTTVQSSSATSLAISGKGSGTYGYHVQACNAGGCGPWSATGTIVAAVPIAINGNAYAVGYLIPSGQKGYSTIGFKIVGGTTWQVYSATPAGNVVKLSGALPTGAATVQYTWTYVGIPSGDVDAGGTLTNNASSPVAVSGNPAGYYTTGTFGPTSGSRGRTYQVRVDFYNAAGSNISSSTATMTAETEGSI</sequence>
<accession>M4NJB3</accession>
<keyword evidence="5" id="KW-1185">Reference proteome</keyword>